<accession>K0A121</accession>
<protein>
    <submittedName>
        <fullName evidence="1">M protein</fullName>
    </submittedName>
</protein>
<evidence type="ECO:0000313" key="1">
    <source>
        <dbReference type="EMBL" id="AFS65340.1"/>
    </source>
</evidence>
<dbReference type="Proteomes" id="UP000237522">
    <property type="component" value="Segment"/>
</dbReference>
<organism evidence="1 2">
    <name type="scientific">Tibrovirus congo</name>
    <dbReference type="NCBI Taxonomy" id="1987017"/>
    <lineage>
        <taxon>Viruses</taxon>
        <taxon>Riboviria</taxon>
        <taxon>Orthornavirae</taxon>
        <taxon>Negarnaviricota</taxon>
        <taxon>Haploviricotina</taxon>
        <taxon>Monjiviricetes</taxon>
        <taxon>Mononegavirales</taxon>
        <taxon>Rhabdoviridae</taxon>
        <taxon>Alpharhabdovirinae</taxon>
        <taxon>Tibrovirus</taxon>
    </lineage>
</organism>
<dbReference type="RefSeq" id="YP_009664714.1">
    <property type="nucleotide sequence ID" value="NC_043067.1"/>
</dbReference>
<dbReference type="EMBL" id="JX297815">
    <property type="protein sequence ID" value="AFS65340.1"/>
    <property type="molecule type" value="Viral_cRNA"/>
</dbReference>
<keyword evidence="2" id="KW-1185">Reference proteome</keyword>
<evidence type="ECO:0000313" key="2">
    <source>
        <dbReference type="Proteomes" id="UP000237522"/>
    </source>
</evidence>
<dbReference type="KEGG" id="vg:40524785"/>
<name>K0A121_9RHAB</name>
<sequence length="218" mass="24126">MLSLWKSKKAVNKISTQSIWMNDPSCPTFEEVFIPPVKEDFLQEENAHGVELNLAFSGGLELISTIQLRSVSQILSHLEGFVDLSEFSIMKRGIVGITLLILGLHLSSKPGQTSGSYSYHSKLDAVINVLVSPDLIISKTPFGVRYGIETAELGISISSRISCDYKITKRVGHRVEALYGALMSNGESPPELSQTLKKLDIPHLVQEDRICLQPSWRS</sequence>
<reference evidence="1 2" key="1">
    <citation type="journal article" date="2012" name="PLoS Pathog.">
        <title>A Novel Rhabdovirus Associated with Acute Hemorrhagic Fever in Central Africa.</title>
        <authorList>
            <person name="Grard G."/>
            <person name="Fair J.N."/>
            <person name="Lee D."/>
            <person name="Slikas E."/>
            <person name="Steffen I."/>
            <person name="Muyembe J.J."/>
            <person name="Sittler T."/>
            <person name="Veeraraghavan N."/>
            <person name="Ruby J.G."/>
            <person name="Wang C."/>
            <person name="Makuwa M."/>
            <person name="Mulembakani P."/>
            <person name="Tesh R.B."/>
            <person name="Mazet J."/>
            <person name="Rimoin A.W."/>
            <person name="Taylor T."/>
            <person name="Schneider B.S."/>
            <person name="Simmons G."/>
            <person name="Delwart E."/>
            <person name="Wolfe N.D."/>
            <person name="Chiu C.Y."/>
            <person name="Leroy E.M."/>
        </authorList>
    </citation>
    <scope>NUCLEOTIDE SEQUENCE [LARGE SCALE GENOMIC DNA]</scope>
    <source>
        <strain evidence="1">BASV-1</strain>
    </source>
</reference>
<proteinExistence type="predicted"/>
<dbReference type="GeneID" id="40524785"/>